<gene>
    <name evidence="2" type="ORF">A2U01_0018169</name>
</gene>
<feature type="non-terminal residue" evidence="2">
    <location>
        <position position="82"/>
    </location>
</feature>
<dbReference type="Pfam" id="PF25386">
    <property type="entry name" value="Chromo_SEND1"/>
    <property type="match status" value="1"/>
</dbReference>
<keyword evidence="2" id="KW-0540">Nuclease</keyword>
<organism evidence="2 3">
    <name type="scientific">Trifolium medium</name>
    <dbReference type="NCBI Taxonomy" id="97028"/>
    <lineage>
        <taxon>Eukaryota</taxon>
        <taxon>Viridiplantae</taxon>
        <taxon>Streptophyta</taxon>
        <taxon>Embryophyta</taxon>
        <taxon>Tracheophyta</taxon>
        <taxon>Spermatophyta</taxon>
        <taxon>Magnoliopsida</taxon>
        <taxon>eudicotyledons</taxon>
        <taxon>Gunneridae</taxon>
        <taxon>Pentapetalae</taxon>
        <taxon>rosids</taxon>
        <taxon>fabids</taxon>
        <taxon>Fabales</taxon>
        <taxon>Fabaceae</taxon>
        <taxon>Papilionoideae</taxon>
        <taxon>50 kb inversion clade</taxon>
        <taxon>NPAAA clade</taxon>
        <taxon>Hologalegina</taxon>
        <taxon>IRL clade</taxon>
        <taxon>Trifolieae</taxon>
        <taxon>Trifolium</taxon>
    </lineage>
</organism>
<name>A0A392NBE2_9FABA</name>
<reference evidence="2 3" key="1">
    <citation type="journal article" date="2018" name="Front. Plant Sci.">
        <title>Red Clover (Trifolium pratense) and Zigzag Clover (T. medium) - A Picture of Genomic Similarities and Differences.</title>
        <authorList>
            <person name="Dluhosova J."/>
            <person name="Istvanek J."/>
            <person name="Nedelnik J."/>
            <person name="Repkova J."/>
        </authorList>
    </citation>
    <scope>NUCLEOTIDE SEQUENCE [LARGE SCALE GENOMIC DNA]</scope>
    <source>
        <strain evidence="3">cv. 10/8</strain>
        <tissue evidence="2">Leaf</tissue>
    </source>
</reference>
<dbReference type="EMBL" id="LXQA010034286">
    <property type="protein sequence ID" value="MCH97176.1"/>
    <property type="molecule type" value="Genomic_DNA"/>
</dbReference>
<accession>A0A392NBE2</accession>
<keyword evidence="2" id="KW-0378">Hydrolase</keyword>
<dbReference type="Proteomes" id="UP000265520">
    <property type="component" value="Unassembled WGS sequence"/>
</dbReference>
<feature type="domain" description="Single-strand DNA endonuclease 1 chromo" evidence="1">
    <location>
        <begin position="44"/>
        <end position="82"/>
    </location>
</feature>
<comment type="caution">
    <text evidence="2">The sequence shown here is derived from an EMBL/GenBank/DDBJ whole genome shotgun (WGS) entry which is preliminary data.</text>
</comment>
<dbReference type="GO" id="GO:0004519">
    <property type="term" value="F:endonuclease activity"/>
    <property type="evidence" value="ECO:0007669"/>
    <property type="project" value="UniProtKB-KW"/>
</dbReference>
<proteinExistence type="predicted"/>
<evidence type="ECO:0000313" key="2">
    <source>
        <dbReference type="EMBL" id="MCH97176.1"/>
    </source>
</evidence>
<dbReference type="AlphaFoldDB" id="A0A392NBE2"/>
<keyword evidence="2" id="KW-0255">Endonuclease</keyword>
<sequence length="82" mass="9345">MMFLKNGYILPGIAERDLRRFANLRLTSSELGLNLPLHEIPVKCPVSEIIKSRRAQGRECYEVSWKDMDGLETSIVPADLIE</sequence>
<evidence type="ECO:0000259" key="1">
    <source>
        <dbReference type="Pfam" id="PF25386"/>
    </source>
</evidence>
<dbReference type="InterPro" id="IPR057340">
    <property type="entry name" value="Chromo_SEND1"/>
</dbReference>
<protein>
    <submittedName>
        <fullName evidence="2">Flap endonuclease GEN-like 2-like</fullName>
    </submittedName>
</protein>
<evidence type="ECO:0000313" key="3">
    <source>
        <dbReference type="Proteomes" id="UP000265520"/>
    </source>
</evidence>
<keyword evidence="3" id="KW-1185">Reference proteome</keyword>